<evidence type="ECO:0000313" key="3">
    <source>
        <dbReference type="Proteomes" id="UP000603434"/>
    </source>
</evidence>
<organism evidence="2 3">
    <name type="scientific">Candidatus Desulfatibia profunda</name>
    <dbReference type="NCBI Taxonomy" id="2841695"/>
    <lineage>
        <taxon>Bacteria</taxon>
        <taxon>Pseudomonadati</taxon>
        <taxon>Thermodesulfobacteriota</taxon>
        <taxon>Desulfobacteria</taxon>
        <taxon>Desulfobacterales</taxon>
        <taxon>Desulfobacterales incertae sedis</taxon>
        <taxon>Candidatus Desulfatibia</taxon>
    </lineage>
</organism>
<dbReference type="SUPFAM" id="SSF53448">
    <property type="entry name" value="Nucleotide-diphospho-sugar transferases"/>
    <property type="match status" value="1"/>
</dbReference>
<comment type="caution">
    <text evidence="2">The sequence shown here is derived from an EMBL/GenBank/DDBJ whole genome shotgun (WGS) entry which is preliminary data.</text>
</comment>
<sequence length="173" mass="20227">MKRPIVSIIIPTFNRAGMIHRAIESIKLQTFNDWELIVVDDASTDSTEEIIQTYMRDDQRIRYIKHEKNQGGSAARNTGIKNSKGSYIALLDDDDRWYPEKLRLQYDYLQNYPETGLVYSGFCYVDYETDKIIKSVQPQQMHGKYYRRGSTFSGRKDYRTYRSPLSALKCGII</sequence>
<dbReference type="Proteomes" id="UP000603434">
    <property type="component" value="Unassembled WGS sequence"/>
</dbReference>
<dbReference type="CDD" id="cd00761">
    <property type="entry name" value="Glyco_tranf_GTA_type"/>
    <property type="match status" value="1"/>
</dbReference>
<dbReference type="InterPro" id="IPR001173">
    <property type="entry name" value="Glyco_trans_2-like"/>
</dbReference>
<reference evidence="2 3" key="1">
    <citation type="submission" date="2020-08" db="EMBL/GenBank/DDBJ databases">
        <title>Bridging the membrane lipid divide: bacteria of the FCB group superphylum have the potential to synthesize archaeal ether lipids.</title>
        <authorList>
            <person name="Villanueva L."/>
            <person name="Von Meijenfeldt F.A.B."/>
            <person name="Westbye A.B."/>
            <person name="Yadav S."/>
            <person name="Hopmans E.C."/>
            <person name="Dutilh B.E."/>
            <person name="Sinninghe Damste J.S."/>
        </authorList>
    </citation>
    <scope>NUCLEOTIDE SEQUENCE [LARGE SCALE GENOMIC DNA]</scope>
    <source>
        <strain evidence="2">NIOZ-UU30</strain>
    </source>
</reference>
<dbReference type="Pfam" id="PF00535">
    <property type="entry name" value="Glycos_transf_2"/>
    <property type="match status" value="1"/>
</dbReference>
<dbReference type="Gene3D" id="3.90.550.10">
    <property type="entry name" value="Spore Coat Polysaccharide Biosynthesis Protein SpsA, Chain A"/>
    <property type="match status" value="1"/>
</dbReference>
<dbReference type="AlphaFoldDB" id="A0A8J6NSV8"/>
<dbReference type="EMBL" id="JACNJH010000045">
    <property type="protein sequence ID" value="MBC8359938.1"/>
    <property type="molecule type" value="Genomic_DNA"/>
</dbReference>
<accession>A0A8J6NSV8</accession>
<gene>
    <name evidence="2" type="ORF">H8E23_00885</name>
</gene>
<dbReference type="GO" id="GO:0016758">
    <property type="term" value="F:hexosyltransferase activity"/>
    <property type="evidence" value="ECO:0007669"/>
    <property type="project" value="UniProtKB-ARBA"/>
</dbReference>
<dbReference type="PANTHER" id="PTHR22916:SF3">
    <property type="entry name" value="UDP-GLCNAC:BETAGAL BETA-1,3-N-ACETYLGLUCOSAMINYLTRANSFERASE-LIKE PROTEIN 1"/>
    <property type="match status" value="1"/>
</dbReference>
<proteinExistence type="predicted"/>
<dbReference type="PANTHER" id="PTHR22916">
    <property type="entry name" value="GLYCOSYLTRANSFERASE"/>
    <property type="match status" value="1"/>
</dbReference>
<protein>
    <submittedName>
        <fullName evidence="2">Glycosyltransferase family 2 protein</fullName>
    </submittedName>
</protein>
<dbReference type="InterPro" id="IPR029044">
    <property type="entry name" value="Nucleotide-diphossugar_trans"/>
</dbReference>
<evidence type="ECO:0000259" key="1">
    <source>
        <dbReference type="Pfam" id="PF00535"/>
    </source>
</evidence>
<feature type="domain" description="Glycosyltransferase 2-like" evidence="1">
    <location>
        <begin position="7"/>
        <end position="129"/>
    </location>
</feature>
<name>A0A8J6NSV8_9BACT</name>
<evidence type="ECO:0000313" key="2">
    <source>
        <dbReference type="EMBL" id="MBC8359938.1"/>
    </source>
</evidence>